<dbReference type="Pfam" id="PF20150">
    <property type="entry name" value="2EXR"/>
    <property type="match status" value="1"/>
</dbReference>
<evidence type="ECO:0000313" key="3">
    <source>
        <dbReference type="Proteomes" id="UP000070700"/>
    </source>
</evidence>
<sequence length="279" mass="32569">MQSTESFPLFPNLPTELRDKIWLHTIDLRSHVLPRPPITELAVCHEARNVLLKVYRPCFRPVPQYREDDTGFGVMSKPGERWLEIQGMGKRSPRSPYANYETDVLYLAWAILYPIHQEEASLQKYFFQEAIDHVQHVFIRLNAWTPRGPRRRMVGPPVTKPDPRQPLLSFGSLKTLSLAEEPKLRVSIPPLNDDQLQKQRESRFHRMPDDEVLEREKLVLRARFAEGKILTPILDPTSFTNPYLKFDQARQWINRKAEELPNWNAPEVQYATIIADPEG</sequence>
<dbReference type="OrthoDB" id="3551746at2759"/>
<organism evidence="2 3">
    <name type="scientific">Mollisia scopiformis</name>
    <name type="common">Conifer needle endophyte fungus</name>
    <name type="synonym">Phialocephala scopiformis</name>
    <dbReference type="NCBI Taxonomy" id="149040"/>
    <lineage>
        <taxon>Eukaryota</taxon>
        <taxon>Fungi</taxon>
        <taxon>Dikarya</taxon>
        <taxon>Ascomycota</taxon>
        <taxon>Pezizomycotina</taxon>
        <taxon>Leotiomycetes</taxon>
        <taxon>Helotiales</taxon>
        <taxon>Mollisiaceae</taxon>
        <taxon>Mollisia</taxon>
    </lineage>
</organism>
<dbReference type="RefSeq" id="XP_018064296.1">
    <property type="nucleotide sequence ID" value="XM_018215982.1"/>
</dbReference>
<dbReference type="PANTHER" id="PTHR35910:SF6">
    <property type="entry name" value="2EXR DOMAIN-CONTAINING PROTEIN"/>
    <property type="match status" value="1"/>
</dbReference>
<proteinExistence type="predicted"/>
<gene>
    <name evidence="2" type="ORF">LY89DRAFT_689835</name>
</gene>
<evidence type="ECO:0000259" key="1">
    <source>
        <dbReference type="Pfam" id="PF20150"/>
    </source>
</evidence>
<keyword evidence="3" id="KW-1185">Reference proteome</keyword>
<dbReference type="AlphaFoldDB" id="A0A132BC38"/>
<evidence type="ECO:0000313" key="2">
    <source>
        <dbReference type="EMBL" id="KUJ09941.1"/>
    </source>
</evidence>
<dbReference type="PANTHER" id="PTHR35910">
    <property type="entry name" value="2EXR DOMAIN-CONTAINING PROTEIN"/>
    <property type="match status" value="1"/>
</dbReference>
<name>A0A132BC38_MOLSC</name>
<feature type="domain" description="2EXR" evidence="1">
    <location>
        <begin position="7"/>
        <end position="105"/>
    </location>
</feature>
<dbReference type="InterPro" id="IPR045518">
    <property type="entry name" value="2EXR"/>
</dbReference>
<dbReference type="InParanoid" id="A0A132BC38"/>
<dbReference type="KEGG" id="psco:LY89DRAFT_689835"/>
<dbReference type="Proteomes" id="UP000070700">
    <property type="component" value="Unassembled WGS sequence"/>
</dbReference>
<dbReference type="EMBL" id="KQ947430">
    <property type="protein sequence ID" value="KUJ09941.1"/>
    <property type="molecule type" value="Genomic_DNA"/>
</dbReference>
<protein>
    <recommendedName>
        <fullName evidence="1">2EXR domain-containing protein</fullName>
    </recommendedName>
</protein>
<dbReference type="GeneID" id="28825708"/>
<accession>A0A132BC38</accession>
<reference evidence="2 3" key="1">
    <citation type="submission" date="2015-10" db="EMBL/GenBank/DDBJ databases">
        <title>Full genome of DAOMC 229536 Phialocephala scopiformis, a fungal endophyte of spruce producing the potent anti-insectan compound rugulosin.</title>
        <authorList>
            <consortium name="DOE Joint Genome Institute"/>
            <person name="Walker A.K."/>
            <person name="Frasz S.L."/>
            <person name="Seifert K.A."/>
            <person name="Miller J.D."/>
            <person name="Mondo S.J."/>
            <person name="Labutti K."/>
            <person name="Lipzen A."/>
            <person name="Dockter R."/>
            <person name="Kennedy M."/>
            <person name="Grigoriev I.V."/>
            <person name="Spatafora J.W."/>
        </authorList>
    </citation>
    <scope>NUCLEOTIDE SEQUENCE [LARGE SCALE GENOMIC DNA]</scope>
    <source>
        <strain evidence="2 3">CBS 120377</strain>
    </source>
</reference>